<accession>A0A5C8HYY4</accession>
<keyword evidence="2" id="KW-0472">Membrane</keyword>
<evidence type="ECO:0000256" key="1">
    <source>
        <dbReference type="SAM" id="MobiDB-lite"/>
    </source>
</evidence>
<reference evidence="3 4" key="1">
    <citation type="submission" date="2019-08" db="EMBL/GenBank/DDBJ databases">
        <authorList>
            <person name="Dong K."/>
        </authorList>
    </citation>
    <scope>NUCLEOTIDE SEQUENCE [LARGE SCALE GENOMIC DNA]</scope>
    <source>
        <strain evidence="3 4">JCM14558</strain>
    </source>
</reference>
<comment type="caution">
    <text evidence="3">The sequence shown here is derived from an EMBL/GenBank/DDBJ whole genome shotgun (WGS) entry which is preliminary data.</text>
</comment>
<name>A0A5C8HYY4_9MICO</name>
<evidence type="ECO:0000313" key="4">
    <source>
        <dbReference type="Proteomes" id="UP000321034"/>
    </source>
</evidence>
<organism evidence="3 4">
    <name type="scientific">Microbacterium hatanonis</name>
    <dbReference type="NCBI Taxonomy" id="404366"/>
    <lineage>
        <taxon>Bacteria</taxon>
        <taxon>Bacillati</taxon>
        <taxon>Actinomycetota</taxon>
        <taxon>Actinomycetes</taxon>
        <taxon>Micrococcales</taxon>
        <taxon>Microbacteriaceae</taxon>
        <taxon>Microbacterium</taxon>
    </lineage>
</organism>
<feature type="transmembrane region" description="Helical" evidence="2">
    <location>
        <begin position="21"/>
        <end position="43"/>
    </location>
</feature>
<keyword evidence="2" id="KW-0812">Transmembrane</keyword>
<keyword evidence="2" id="KW-1133">Transmembrane helix</keyword>
<evidence type="ECO:0000313" key="3">
    <source>
        <dbReference type="EMBL" id="TXK10251.1"/>
    </source>
</evidence>
<dbReference type="OrthoDB" id="5124768at2"/>
<dbReference type="EMBL" id="VRSV01000002">
    <property type="protein sequence ID" value="TXK10251.1"/>
    <property type="molecule type" value="Genomic_DNA"/>
</dbReference>
<proteinExistence type="predicted"/>
<dbReference type="AlphaFoldDB" id="A0A5C8HYY4"/>
<dbReference type="Proteomes" id="UP000321034">
    <property type="component" value="Unassembled WGS sequence"/>
</dbReference>
<keyword evidence="4" id="KW-1185">Reference proteome</keyword>
<evidence type="ECO:0000256" key="2">
    <source>
        <dbReference type="SAM" id="Phobius"/>
    </source>
</evidence>
<gene>
    <name evidence="3" type="ORF">FVP77_15500</name>
</gene>
<feature type="region of interest" description="Disordered" evidence="1">
    <location>
        <begin position="53"/>
        <end position="105"/>
    </location>
</feature>
<sequence>MTEQDDRTDAETVASTVRRRIVWGYVGGAALIVVAVLLAWWAIANGAATAAPAASMPTTPTASSSPPGSPAASVAPSAGPASSTAPPPAASDAPDASGTPETTTAPVIDAFAVSTTAAECTDDRSATVPLSFTWNTTGAGEAWIGVGTTDASAVPSAAVPPSSGGYTGLAFSCRDEEQLYTLTVRGPGGTTSSSVTVARSLL</sequence>
<feature type="compositionally biased region" description="Low complexity" evidence="1">
    <location>
        <begin position="53"/>
        <end position="100"/>
    </location>
</feature>
<dbReference type="RefSeq" id="WP_147895426.1">
    <property type="nucleotide sequence ID" value="NZ_BAAANR010000001.1"/>
</dbReference>
<protein>
    <submittedName>
        <fullName evidence="3">Uncharacterized protein</fullName>
    </submittedName>
</protein>